<dbReference type="GO" id="GO:0004145">
    <property type="term" value="F:diamine N-acetyltransferase activity"/>
    <property type="evidence" value="ECO:0007669"/>
    <property type="project" value="TreeGrafter"/>
</dbReference>
<accession>A0A5C4TJF0</accession>
<dbReference type="RefSeq" id="WP_014081558.1">
    <property type="nucleotide sequence ID" value="NZ_CAUOSB010000001.1"/>
</dbReference>
<dbReference type="SUPFAM" id="SSF55729">
    <property type="entry name" value="Acyl-CoA N-acyltransferases (Nat)"/>
    <property type="match status" value="1"/>
</dbReference>
<protein>
    <submittedName>
        <fullName evidence="2">GNAT family N-acetyltransferase</fullName>
    </submittedName>
</protein>
<gene>
    <name evidence="2" type="ORF">DID87_06155</name>
</gene>
<dbReference type="Gene3D" id="3.40.630.30">
    <property type="match status" value="1"/>
</dbReference>
<dbReference type="Proteomes" id="UP000313312">
    <property type="component" value="Unassembled WGS sequence"/>
</dbReference>
<evidence type="ECO:0000313" key="2">
    <source>
        <dbReference type="EMBL" id="TNK89939.1"/>
    </source>
</evidence>
<dbReference type="PANTHER" id="PTHR43415:SF6">
    <property type="entry name" value="SPERMIDINE N(1)-ACETYLTRANSFERASE"/>
    <property type="match status" value="1"/>
</dbReference>
<dbReference type="InterPro" id="IPR000182">
    <property type="entry name" value="GNAT_dom"/>
</dbReference>
<dbReference type="PROSITE" id="PS51186">
    <property type="entry name" value="GNAT"/>
    <property type="match status" value="1"/>
</dbReference>
<feature type="domain" description="N-acetyltransferase" evidence="1">
    <location>
        <begin position="6"/>
        <end position="175"/>
    </location>
</feature>
<dbReference type="InterPro" id="IPR016181">
    <property type="entry name" value="Acyl_CoA_acyltransferase"/>
</dbReference>
<reference evidence="2 3" key="1">
    <citation type="submission" date="2018-05" db="EMBL/GenBank/DDBJ databases">
        <title>Lactobacillus sanfranciscensis Ah4 draft denome sequence.</title>
        <authorList>
            <person name="Zhang G."/>
        </authorList>
    </citation>
    <scope>NUCLEOTIDE SEQUENCE [LARGE SCALE GENOMIC DNA]</scope>
    <source>
        <strain evidence="2 3">Ah4</strain>
    </source>
</reference>
<dbReference type="PANTHER" id="PTHR43415">
    <property type="entry name" value="SPERMIDINE N(1)-ACETYLTRANSFERASE"/>
    <property type="match status" value="1"/>
</dbReference>
<keyword evidence="2" id="KW-0808">Transferase</keyword>
<name>A0A5C4TJF0_FRUSA</name>
<evidence type="ECO:0000313" key="3">
    <source>
        <dbReference type="Proteomes" id="UP000313312"/>
    </source>
</evidence>
<dbReference type="EMBL" id="QFCR01000025">
    <property type="protein sequence ID" value="TNK89939.1"/>
    <property type="molecule type" value="Genomic_DNA"/>
</dbReference>
<dbReference type="AlphaFoldDB" id="A0A5C4TJF0"/>
<sequence length="179" mass="20827">MLNEQVNLLPLSKDTEDENLVRNLFLQPSTLRYWFRPPFANEDELTQFIDTHIKADDVVSMTINVTESGMAERQIKVGLVEVIDIDQIARVGEIKITMLDKQQGHGYAQIAFQQMIDHMFQIYNMHKLYLYVDVENAAAVHIYKKLGFETEGTIKDQFYAMGSYHDAYYMGLTRTNYDK</sequence>
<dbReference type="OMA" id="WINWQAR"/>
<dbReference type="Pfam" id="PF13302">
    <property type="entry name" value="Acetyltransf_3"/>
    <property type="match status" value="1"/>
</dbReference>
<comment type="caution">
    <text evidence="2">The sequence shown here is derived from an EMBL/GenBank/DDBJ whole genome shotgun (WGS) entry which is preliminary data.</text>
</comment>
<proteinExistence type="predicted"/>
<dbReference type="GeneID" id="93160101"/>
<evidence type="ECO:0000259" key="1">
    <source>
        <dbReference type="PROSITE" id="PS51186"/>
    </source>
</evidence>
<organism evidence="2 3">
    <name type="scientific">Fructilactobacillus sanfranciscensis</name>
    <name type="common">Lactobacillus sanfranciscensis</name>
    <dbReference type="NCBI Taxonomy" id="1625"/>
    <lineage>
        <taxon>Bacteria</taxon>
        <taxon>Bacillati</taxon>
        <taxon>Bacillota</taxon>
        <taxon>Bacilli</taxon>
        <taxon>Lactobacillales</taxon>
        <taxon>Lactobacillaceae</taxon>
        <taxon>Fructilactobacillus</taxon>
    </lineage>
</organism>